<dbReference type="PANTHER" id="PTHR10381:SF70">
    <property type="entry name" value="ATP-DEPENDENT CLP PROTEASE PROTEOLYTIC SUBUNIT"/>
    <property type="match status" value="1"/>
</dbReference>
<dbReference type="Gene3D" id="3.90.226.10">
    <property type="entry name" value="2-enoyl-CoA Hydratase, Chain A, domain 1"/>
    <property type="match status" value="1"/>
</dbReference>
<organism evidence="10 11">
    <name type="scientific">Eiseniibacteriota bacterium</name>
    <dbReference type="NCBI Taxonomy" id="2212470"/>
    <lineage>
        <taxon>Bacteria</taxon>
        <taxon>Candidatus Eiseniibacteriota</taxon>
    </lineage>
</organism>
<comment type="function">
    <text evidence="7">Cleaves peptides in various proteins in a process that requires ATP hydrolysis. Has a chymotrypsin-like activity. Plays a major role in the degradation of misfolded proteins.</text>
</comment>
<evidence type="ECO:0000313" key="11">
    <source>
        <dbReference type="Proteomes" id="UP000777784"/>
    </source>
</evidence>
<dbReference type="EMBL" id="JAHJDP010000116">
    <property type="protein sequence ID" value="MBU2693143.1"/>
    <property type="molecule type" value="Genomic_DNA"/>
</dbReference>
<keyword evidence="5 7" id="KW-0720">Serine protease</keyword>
<reference evidence="10" key="1">
    <citation type="submission" date="2021-05" db="EMBL/GenBank/DDBJ databases">
        <title>Energy efficiency and biological interactions define the core microbiome of deep oligotrophic groundwater.</title>
        <authorList>
            <person name="Mehrshad M."/>
            <person name="Lopez-Fernandez M."/>
            <person name="Bell E."/>
            <person name="Bernier-Latmani R."/>
            <person name="Bertilsson S."/>
            <person name="Dopson M."/>
        </authorList>
    </citation>
    <scope>NUCLEOTIDE SEQUENCE</scope>
    <source>
        <strain evidence="10">Modern_marine.mb.64</strain>
    </source>
</reference>
<dbReference type="PRINTS" id="PR00127">
    <property type="entry name" value="CLPPROTEASEP"/>
</dbReference>
<keyword evidence="3 7" id="KW-0645">Protease</keyword>
<evidence type="ECO:0000256" key="1">
    <source>
        <dbReference type="ARBA" id="ARBA00007039"/>
    </source>
</evidence>
<dbReference type="InterPro" id="IPR023562">
    <property type="entry name" value="ClpP/TepA"/>
</dbReference>
<evidence type="ECO:0000256" key="6">
    <source>
        <dbReference type="ARBA" id="ARBA00034021"/>
    </source>
</evidence>
<sequence length="195" mass="21648">MEEEEGKESEASGEESRMIERFLKTRTILACEPISDKLARRMYQGLLLLEDADPDKVITIIVNSPGGDADSGFGIMDMIRFVKCPIRTLVAGLCASAGVLVALAADKDQRFSLPNSRFLLHQPMTATFGQASDLEIASMEILKLRDAYNQVVVEVTGKDLAQVTRDADRDFWMSAQEALEYGLLTRVITSRQELE</sequence>
<comment type="similarity">
    <text evidence="1 7 9">Belongs to the peptidase S14 family.</text>
</comment>
<gene>
    <name evidence="7" type="primary">clpP</name>
    <name evidence="10" type="ORF">KJ970_19685</name>
</gene>
<feature type="active site" description="Nucleophile" evidence="7">
    <location>
        <position position="96"/>
    </location>
</feature>
<dbReference type="InterPro" id="IPR001907">
    <property type="entry name" value="ClpP"/>
</dbReference>
<dbReference type="InterPro" id="IPR029045">
    <property type="entry name" value="ClpP/crotonase-like_dom_sf"/>
</dbReference>
<dbReference type="EC" id="3.4.21.92" evidence="7"/>
<comment type="caution">
    <text evidence="10">The sequence shown here is derived from an EMBL/GenBank/DDBJ whole genome shotgun (WGS) entry which is preliminary data.</text>
</comment>
<evidence type="ECO:0000256" key="7">
    <source>
        <dbReference type="HAMAP-Rule" id="MF_00444"/>
    </source>
</evidence>
<dbReference type="CDD" id="cd07017">
    <property type="entry name" value="S14_ClpP_2"/>
    <property type="match status" value="1"/>
</dbReference>
<evidence type="ECO:0000256" key="8">
    <source>
        <dbReference type="PROSITE-ProRule" id="PRU10086"/>
    </source>
</evidence>
<dbReference type="PROSITE" id="PS00382">
    <property type="entry name" value="CLP_PROTEASE_HIS"/>
    <property type="match status" value="1"/>
</dbReference>
<dbReference type="PANTHER" id="PTHR10381">
    <property type="entry name" value="ATP-DEPENDENT CLP PROTEASE PROTEOLYTIC SUBUNIT"/>
    <property type="match status" value="1"/>
</dbReference>
<dbReference type="GO" id="GO:0006515">
    <property type="term" value="P:protein quality control for misfolded or incompletely synthesized proteins"/>
    <property type="evidence" value="ECO:0007669"/>
    <property type="project" value="TreeGrafter"/>
</dbReference>
<dbReference type="Pfam" id="PF00574">
    <property type="entry name" value="CLP_protease"/>
    <property type="match status" value="1"/>
</dbReference>
<dbReference type="InterPro" id="IPR033135">
    <property type="entry name" value="ClpP_His_AS"/>
</dbReference>
<evidence type="ECO:0000256" key="4">
    <source>
        <dbReference type="ARBA" id="ARBA00022801"/>
    </source>
</evidence>
<evidence type="ECO:0000256" key="5">
    <source>
        <dbReference type="ARBA" id="ARBA00022825"/>
    </source>
</evidence>
<accession>A0A948WEW4</accession>
<evidence type="ECO:0000256" key="2">
    <source>
        <dbReference type="ARBA" id="ARBA00022490"/>
    </source>
</evidence>
<keyword evidence="2 7" id="KW-0963">Cytoplasm</keyword>
<keyword evidence="4 7" id="KW-0378">Hydrolase</keyword>
<proteinExistence type="inferred from homology"/>
<comment type="subcellular location">
    <subcellularLocation>
        <location evidence="7">Cytoplasm</location>
    </subcellularLocation>
</comment>
<dbReference type="GO" id="GO:0009368">
    <property type="term" value="C:endopeptidase Clp complex"/>
    <property type="evidence" value="ECO:0007669"/>
    <property type="project" value="TreeGrafter"/>
</dbReference>
<dbReference type="SUPFAM" id="SSF52096">
    <property type="entry name" value="ClpP/crotonase"/>
    <property type="match status" value="1"/>
</dbReference>
<dbReference type="HAMAP" id="MF_00444">
    <property type="entry name" value="ClpP"/>
    <property type="match status" value="1"/>
</dbReference>
<feature type="active site" evidence="7 8">
    <location>
        <position position="121"/>
    </location>
</feature>
<dbReference type="AlphaFoldDB" id="A0A948WEW4"/>
<dbReference type="GO" id="GO:0005737">
    <property type="term" value="C:cytoplasm"/>
    <property type="evidence" value="ECO:0007669"/>
    <property type="project" value="UniProtKB-SubCell"/>
</dbReference>
<dbReference type="Proteomes" id="UP000777784">
    <property type="component" value="Unassembled WGS sequence"/>
</dbReference>
<evidence type="ECO:0000256" key="9">
    <source>
        <dbReference type="RuleBase" id="RU003567"/>
    </source>
</evidence>
<evidence type="ECO:0000256" key="3">
    <source>
        <dbReference type="ARBA" id="ARBA00022670"/>
    </source>
</evidence>
<dbReference type="GO" id="GO:0051117">
    <property type="term" value="F:ATPase binding"/>
    <property type="evidence" value="ECO:0007669"/>
    <property type="project" value="TreeGrafter"/>
</dbReference>
<protein>
    <recommendedName>
        <fullName evidence="7 9">ATP-dependent Clp protease proteolytic subunit</fullName>
        <ecNumber evidence="7">3.4.21.92</ecNumber>
    </recommendedName>
    <alternativeName>
        <fullName evidence="7">Endopeptidase Clp</fullName>
    </alternativeName>
</protein>
<dbReference type="GO" id="GO:0004176">
    <property type="term" value="F:ATP-dependent peptidase activity"/>
    <property type="evidence" value="ECO:0007669"/>
    <property type="project" value="InterPro"/>
</dbReference>
<evidence type="ECO:0000313" key="10">
    <source>
        <dbReference type="EMBL" id="MBU2693143.1"/>
    </source>
</evidence>
<comment type="catalytic activity">
    <reaction evidence="6 7 8">
        <text>Hydrolysis of proteins to small peptides in the presence of ATP and magnesium. alpha-casein is the usual test substrate. In the absence of ATP, only oligopeptides shorter than five residues are hydrolyzed (such as succinyl-Leu-Tyr-|-NHMec, and Leu-Tyr-Leu-|-Tyr-Trp, in which cleavage of the -Tyr-|-Leu- and -Tyr-|-Trp bonds also occurs).</text>
        <dbReference type="EC" id="3.4.21.92"/>
    </reaction>
</comment>
<comment type="subunit">
    <text evidence="7">Fourteen ClpP subunits assemble into 2 heptameric rings which stack back to back to give a disk-like structure with a central cavity, resembling the structure of eukaryotic proteasomes.</text>
</comment>
<dbReference type="GO" id="GO:0004252">
    <property type="term" value="F:serine-type endopeptidase activity"/>
    <property type="evidence" value="ECO:0007669"/>
    <property type="project" value="UniProtKB-UniRule"/>
</dbReference>
<name>A0A948WEW4_UNCEI</name>